<reference evidence="1 2" key="1">
    <citation type="journal article" date="2015" name="Proc. Natl. Acad. Sci. U.S.A.">
        <title>The resurrection genome of Boea hygrometrica: A blueprint for survival of dehydration.</title>
        <authorList>
            <person name="Xiao L."/>
            <person name="Yang G."/>
            <person name="Zhang L."/>
            <person name="Yang X."/>
            <person name="Zhao S."/>
            <person name="Ji Z."/>
            <person name="Zhou Q."/>
            <person name="Hu M."/>
            <person name="Wang Y."/>
            <person name="Chen M."/>
            <person name="Xu Y."/>
            <person name="Jin H."/>
            <person name="Xiao X."/>
            <person name="Hu G."/>
            <person name="Bao F."/>
            <person name="Hu Y."/>
            <person name="Wan P."/>
            <person name="Li L."/>
            <person name="Deng X."/>
            <person name="Kuang T."/>
            <person name="Xiang C."/>
            <person name="Zhu J.K."/>
            <person name="Oliver M.J."/>
            <person name="He Y."/>
        </authorList>
    </citation>
    <scope>NUCLEOTIDE SEQUENCE [LARGE SCALE GENOMIC DNA]</scope>
    <source>
        <strain evidence="2">cv. XS01</strain>
    </source>
</reference>
<proteinExistence type="predicted"/>
<protein>
    <submittedName>
        <fullName evidence="1">Uncharacterized protein</fullName>
    </submittedName>
</protein>
<evidence type="ECO:0000313" key="1">
    <source>
        <dbReference type="EMBL" id="KZV06548.1"/>
    </source>
</evidence>
<dbReference type="EMBL" id="KV076446">
    <property type="protein sequence ID" value="KZV06548.1"/>
    <property type="molecule type" value="Genomic_DNA"/>
</dbReference>
<organism evidence="1 2">
    <name type="scientific">Dorcoceras hygrometricum</name>
    <dbReference type="NCBI Taxonomy" id="472368"/>
    <lineage>
        <taxon>Eukaryota</taxon>
        <taxon>Viridiplantae</taxon>
        <taxon>Streptophyta</taxon>
        <taxon>Embryophyta</taxon>
        <taxon>Tracheophyta</taxon>
        <taxon>Spermatophyta</taxon>
        <taxon>Magnoliopsida</taxon>
        <taxon>eudicotyledons</taxon>
        <taxon>Gunneridae</taxon>
        <taxon>Pentapetalae</taxon>
        <taxon>asterids</taxon>
        <taxon>lamiids</taxon>
        <taxon>Lamiales</taxon>
        <taxon>Gesneriaceae</taxon>
        <taxon>Didymocarpoideae</taxon>
        <taxon>Trichosporeae</taxon>
        <taxon>Loxocarpinae</taxon>
        <taxon>Dorcoceras</taxon>
    </lineage>
</organism>
<accession>A0A2Z6ZUN7</accession>
<evidence type="ECO:0000313" key="2">
    <source>
        <dbReference type="Proteomes" id="UP000250235"/>
    </source>
</evidence>
<dbReference type="Proteomes" id="UP000250235">
    <property type="component" value="Unassembled WGS sequence"/>
</dbReference>
<sequence>MAGCLGSCPCAKCCALVGDRRHAAGSMMADCWALFLAYGCASDGQPMAGQWPHAQKLRDVGRKFVALYAAQNATACGHASHAILAAAAVRRCLRHRCDG</sequence>
<keyword evidence="2" id="KW-1185">Reference proteome</keyword>
<dbReference type="AlphaFoldDB" id="A0A2Z6ZUN7"/>
<name>A0A2Z6ZUN7_9LAMI</name>
<gene>
    <name evidence="1" type="ORF">F511_45970</name>
</gene>